<evidence type="ECO:0000313" key="2">
    <source>
        <dbReference type="Proteomes" id="UP001595900"/>
    </source>
</evidence>
<protein>
    <recommendedName>
        <fullName evidence="3">CBS domain-containing protein</fullName>
    </recommendedName>
</protein>
<reference evidence="2" key="1">
    <citation type="journal article" date="2019" name="Int. J. Syst. Evol. Microbiol.">
        <title>The Global Catalogue of Microorganisms (GCM) 10K type strain sequencing project: providing services to taxonomists for standard genome sequencing and annotation.</title>
        <authorList>
            <consortium name="The Broad Institute Genomics Platform"/>
            <consortium name="The Broad Institute Genome Sequencing Center for Infectious Disease"/>
            <person name="Wu L."/>
            <person name="Ma J."/>
        </authorList>
    </citation>
    <scope>NUCLEOTIDE SEQUENCE [LARGE SCALE GENOMIC DNA]</scope>
    <source>
        <strain evidence="2">CGMCC 1.10363</strain>
    </source>
</reference>
<organism evidence="1 2">
    <name type="scientific">Gryllotalpicola reticulitermitis</name>
    <dbReference type="NCBI Taxonomy" id="1184153"/>
    <lineage>
        <taxon>Bacteria</taxon>
        <taxon>Bacillati</taxon>
        <taxon>Actinomycetota</taxon>
        <taxon>Actinomycetes</taxon>
        <taxon>Micrococcales</taxon>
        <taxon>Microbacteriaceae</taxon>
        <taxon>Gryllotalpicola</taxon>
    </lineage>
</organism>
<sequence length="96" mass="10197">MPYKNPESPTADSIAAIKKTLARNVARSTFIRKAKALDLVPVFDKSGNLIGAVDPKDINPLADPPTTAPKPSAPLAKGGNAAYIKKLARQFREGRG</sequence>
<accession>A0ABV8QBK0</accession>
<proteinExistence type="predicted"/>
<comment type="caution">
    <text evidence="1">The sequence shown here is derived from an EMBL/GenBank/DDBJ whole genome shotgun (WGS) entry which is preliminary data.</text>
</comment>
<keyword evidence="2" id="KW-1185">Reference proteome</keyword>
<dbReference type="EMBL" id="JBHSCN010000018">
    <property type="protein sequence ID" value="MFC4245043.1"/>
    <property type="molecule type" value="Genomic_DNA"/>
</dbReference>
<dbReference type="RefSeq" id="WP_390231677.1">
    <property type="nucleotide sequence ID" value="NZ_JBHSCN010000018.1"/>
</dbReference>
<dbReference type="Proteomes" id="UP001595900">
    <property type="component" value="Unassembled WGS sequence"/>
</dbReference>
<evidence type="ECO:0008006" key="3">
    <source>
        <dbReference type="Google" id="ProtNLM"/>
    </source>
</evidence>
<gene>
    <name evidence="1" type="ORF">ACFOYW_16875</name>
</gene>
<name>A0ABV8QBK0_9MICO</name>
<evidence type="ECO:0000313" key="1">
    <source>
        <dbReference type="EMBL" id="MFC4245043.1"/>
    </source>
</evidence>